<dbReference type="OrthoDB" id="1263376at2759"/>
<dbReference type="PROSITE" id="PS50181">
    <property type="entry name" value="FBOX"/>
    <property type="match status" value="1"/>
</dbReference>
<feature type="domain" description="F-box" evidence="1">
    <location>
        <begin position="22"/>
        <end position="69"/>
    </location>
</feature>
<keyword evidence="3" id="KW-1185">Reference proteome</keyword>
<evidence type="ECO:0000313" key="2">
    <source>
        <dbReference type="EMBL" id="VFQ58890.1"/>
    </source>
</evidence>
<gene>
    <name evidence="2" type="ORF">CCAM_LOCUS666</name>
</gene>
<dbReference type="Gene3D" id="3.80.10.10">
    <property type="entry name" value="Ribonuclease Inhibitor"/>
    <property type="match status" value="1"/>
</dbReference>
<dbReference type="PANTHER" id="PTHR38926:SF82">
    <property type="entry name" value="F-BOX DOMAIN-CONTAINING PROTEIN"/>
    <property type="match status" value="1"/>
</dbReference>
<dbReference type="Gene3D" id="1.20.1280.50">
    <property type="match status" value="1"/>
</dbReference>
<dbReference type="InterPro" id="IPR032675">
    <property type="entry name" value="LRR_dom_sf"/>
</dbReference>
<evidence type="ECO:0000259" key="1">
    <source>
        <dbReference type="PROSITE" id="PS50181"/>
    </source>
</evidence>
<reference evidence="2 3" key="1">
    <citation type="submission" date="2018-04" db="EMBL/GenBank/DDBJ databases">
        <authorList>
            <person name="Vogel A."/>
        </authorList>
    </citation>
    <scope>NUCLEOTIDE SEQUENCE [LARGE SCALE GENOMIC DNA]</scope>
</reference>
<name>A0A484K0G3_9ASTE</name>
<evidence type="ECO:0000313" key="3">
    <source>
        <dbReference type="Proteomes" id="UP000595140"/>
    </source>
</evidence>
<dbReference type="Pfam" id="PF12937">
    <property type="entry name" value="F-box-like"/>
    <property type="match status" value="1"/>
</dbReference>
<dbReference type="PANTHER" id="PTHR38926">
    <property type="entry name" value="F-BOX DOMAIN CONTAINING PROTEIN, EXPRESSED"/>
    <property type="match status" value="1"/>
</dbReference>
<dbReference type="InterPro" id="IPR001810">
    <property type="entry name" value="F-box_dom"/>
</dbReference>
<dbReference type="EMBL" id="OOIL02000002">
    <property type="protein sequence ID" value="VFQ58890.1"/>
    <property type="molecule type" value="Genomic_DNA"/>
</dbReference>
<dbReference type="CDD" id="cd22164">
    <property type="entry name" value="F-box_AtSKIP19-like"/>
    <property type="match status" value="1"/>
</dbReference>
<accession>A0A484K0G3</accession>
<dbReference type="AlphaFoldDB" id="A0A484K0G3"/>
<dbReference type="SMART" id="SM00256">
    <property type="entry name" value="FBOX"/>
    <property type="match status" value="1"/>
</dbReference>
<proteinExistence type="predicted"/>
<dbReference type="SUPFAM" id="SSF52047">
    <property type="entry name" value="RNI-like"/>
    <property type="match status" value="1"/>
</dbReference>
<protein>
    <recommendedName>
        <fullName evidence="1">F-box domain-containing protein</fullName>
    </recommendedName>
</protein>
<dbReference type="Proteomes" id="UP000595140">
    <property type="component" value="Unassembled WGS sequence"/>
</dbReference>
<sequence length="292" mass="33123">MRCPKIPETSGGAKYKKSRSSLNRFLDLPEDVIGNILHRLGVQEILGNAQRVCSSWRNLCKDPSMWRFIDMEHRSGDNSCIGPIGRGYLVAICRKAVVWSRGQLTQLHIDYFATDGLLDFISARSSKLKCLQIRGSHEVEDGLIEAAKKFPLLEELHFVYVLGVHEYIERIGQSCPKLNSFTLSSSDYRHSDDCNNDYEALAIAKSMPGLRHLRLVGNRMTNEGLHAILDGCPYLESLDIRRCFNVDLYGGIGDRIAQKIKDFKCPNDPMEKGCVWDADVFYCPRDYSYECS</sequence>
<organism evidence="2 3">
    <name type="scientific">Cuscuta campestris</name>
    <dbReference type="NCBI Taxonomy" id="132261"/>
    <lineage>
        <taxon>Eukaryota</taxon>
        <taxon>Viridiplantae</taxon>
        <taxon>Streptophyta</taxon>
        <taxon>Embryophyta</taxon>
        <taxon>Tracheophyta</taxon>
        <taxon>Spermatophyta</taxon>
        <taxon>Magnoliopsida</taxon>
        <taxon>eudicotyledons</taxon>
        <taxon>Gunneridae</taxon>
        <taxon>Pentapetalae</taxon>
        <taxon>asterids</taxon>
        <taxon>lamiids</taxon>
        <taxon>Solanales</taxon>
        <taxon>Convolvulaceae</taxon>
        <taxon>Cuscuteae</taxon>
        <taxon>Cuscuta</taxon>
        <taxon>Cuscuta subgen. Grammica</taxon>
        <taxon>Cuscuta sect. Cleistogrammica</taxon>
    </lineage>
</organism>